<evidence type="ECO:0000313" key="2">
    <source>
        <dbReference type="EMBL" id="TWL28465.1"/>
    </source>
</evidence>
<proteinExistence type="predicted"/>
<dbReference type="RefSeq" id="WP_069500351.1">
    <property type="nucleotide sequence ID" value="NZ_CP017247.1"/>
</dbReference>
<dbReference type="AlphaFoldDB" id="A0A8B5YD24"/>
<dbReference type="EMBL" id="NILC01000021">
    <property type="protein sequence ID" value="TWL28465.1"/>
    <property type="molecule type" value="Genomic_DNA"/>
</dbReference>
<feature type="coiled-coil region" evidence="1">
    <location>
        <begin position="25"/>
        <end position="52"/>
    </location>
</feature>
<dbReference type="Proteomes" id="UP000435910">
    <property type="component" value="Unassembled WGS sequence"/>
</dbReference>
<evidence type="ECO:0000313" key="3">
    <source>
        <dbReference type="Proteomes" id="UP000435910"/>
    </source>
</evidence>
<comment type="caution">
    <text evidence="2">The sequence shown here is derived from an EMBL/GenBank/DDBJ whole genome shotgun (WGS) entry which is preliminary data.</text>
</comment>
<name>A0A8B5YD24_BACLI</name>
<organism evidence="2 3">
    <name type="scientific">Bacillus licheniformis</name>
    <dbReference type="NCBI Taxonomy" id="1402"/>
    <lineage>
        <taxon>Bacteria</taxon>
        <taxon>Bacillati</taxon>
        <taxon>Bacillota</taxon>
        <taxon>Bacilli</taxon>
        <taxon>Bacillales</taxon>
        <taxon>Bacillaceae</taxon>
        <taxon>Bacillus</taxon>
    </lineage>
</organism>
<reference evidence="2 3" key="1">
    <citation type="submission" date="2019-06" db="EMBL/GenBank/DDBJ databases">
        <title>Genome sequence analysis of &gt;100 Bacillus licheniformis strains suggests intrinsic resistance to this species.</title>
        <authorList>
            <person name="Wels M."/>
            <person name="Siezen R.J."/>
            <person name="Johansen E."/>
            <person name="Stuer-Lauridsen B."/>
            <person name="Bjerre K."/>
            <person name="Nielsen B.K.K."/>
        </authorList>
    </citation>
    <scope>NUCLEOTIDE SEQUENCE [LARGE SCALE GENOMIC DNA]</scope>
    <source>
        <strain evidence="2 3">BAC-16736</strain>
    </source>
</reference>
<keyword evidence="1" id="KW-0175">Coiled coil</keyword>
<evidence type="ECO:0000256" key="1">
    <source>
        <dbReference type="SAM" id="Coils"/>
    </source>
</evidence>
<protein>
    <submittedName>
        <fullName evidence="2">Uncharacterized protein</fullName>
    </submittedName>
</protein>
<sequence>MAESKRESIGKIKIDLDVSDAITGLKAVQREAKAATKALAEFQDLAERLGEEPLADGWETTRSLRSIFDRLDEEPTVYLVGKEIRRRSADER</sequence>
<accession>A0A8B5YD24</accession>
<gene>
    <name evidence="2" type="ORF">CHCC16736_3067</name>
</gene>